<comment type="cofactor">
    <cofactor evidence="1">
        <name>pyridoxal 5'-phosphate</name>
        <dbReference type="ChEBI" id="CHEBI:597326"/>
    </cofactor>
</comment>
<dbReference type="Gene3D" id="3.90.1150.10">
    <property type="entry name" value="Aspartate Aminotransferase, domain 1"/>
    <property type="match status" value="1"/>
</dbReference>
<evidence type="ECO:0000313" key="10">
    <source>
        <dbReference type="Proteomes" id="UP000004088"/>
    </source>
</evidence>
<comment type="similarity">
    <text evidence="2">Belongs to the class-I pyridoxal-phosphate-dependent aminotransferase family.</text>
</comment>
<dbReference type="GO" id="GO:0030170">
    <property type="term" value="F:pyridoxal phosphate binding"/>
    <property type="evidence" value="ECO:0007669"/>
    <property type="project" value="InterPro"/>
</dbReference>
<gene>
    <name evidence="9" type="primary">tyrB</name>
    <name evidence="9" type="ORF">HMPREF9098_1412</name>
</gene>
<dbReference type="CDD" id="cd00609">
    <property type="entry name" value="AAT_like"/>
    <property type="match status" value="1"/>
</dbReference>
<evidence type="ECO:0000259" key="8">
    <source>
        <dbReference type="Pfam" id="PF00155"/>
    </source>
</evidence>
<comment type="caution">
    <text evidence="9">The sequence shown here is derived from an EMBL/GenBank/DDBJ whole genome shotgun (WGS) entry which is preliminary data.</text>
</comment>
<dbReference type="PANTHER" id="PTHR11879:SF37">
    <property type="entry name" value="AROMATIC-AMINO-ACID AMINOTRANSFERASE"/>
    <property type="match status" value="1"/>
</dbReference>
<accession>F0EZX8</accession>
<dbReference type="InterPro" id="IPR015421">
    <property type="entry name" value="PyrdxlP-dep_Trfase_major"/>
</dbReference>
<evidence type="ECO:0000256" key="7">
    <source>
        <dbReference type="ARBA" id="ARBA00022898"/>
    </source>
</evidence>
<dbReference type="PRINTS" id="PR00799">
    <property type="entry name" value="TRANSAMINASE"/>
</dbReference>
<dbReference type="Pfam" id="PF00155">
    <property type="entry name" value="Aminotran_1_2"/>
    <property type="match status" value="1"/>
</dbReference>
<dbReference type="SUPFAM" id="SSF53383">
    <property type="entry name" value="PLP-dependent transferases"/>
    <property type="match status" value="1"/>
</dbReference>
<protein>
    <recommendedName>
        <fullName evidence="4">Putative 8-amino-7-oxononanoate synthase</fullName>
    </recommendedName>
</protein>
<dbReference type="GO" id="GO:0005829">
    <property type="term" value="C:cytosol"/>
    <property type="evidence" value="ECO:0007669"/>
    <property type="project" value="TreeGrafter"/>
</dbReference>
<sequence>MQAAFPSTAFEDASAARFQSSLHPETAFVPHRKPIMFQHLQAYAGDPILSLVETFNRDPREHKVNLSIGIYFDDAGCLPLPEAVRAAQTQQPVQAQPYLPMEGHAAFRAAALRVLLGNEHLVLQQNRAVAVQTLGGSGALKLAADFLKRWYPQSRAFVSDPTWDNHRGILEGAGIEVGTYPYYDPDTIGVRFAELTQFLHTLDSGDIVLLHPCCHNPTGVDLSPEQWDEVLHIIQSRRLIALMDIAYQGFGDDFDRDAYAVRKAADMGLSFFVSSSYSKNMSLYSERVGILAAVCPNAEQAERVLGQLKFGVRRIYSSPPFHGADIAARVLNESSLHRQWQNEVYAMRDRIKRMRRQLHDALSQRLPQHDFRHYLTQRGMFGYTGLNEHQVQRLQDEFAVYLLKSGRLCMAGLNSRNIEYVARAIATVLQESETPS</sequence>
<dbReference type="STRING" id="888741.HMPREF9098_1412"/>
<keyword evidence="6 9" id="KW-0808">Transferase</keyword>
<keyword evidence="5 9" id="KW-0032">Aminotransferase</keyword>
<dbReference type="InterPro" id="IPR015422">
    <property type="entry name" value="PyrdxlP-dep_Trfase_small"/>
</dbReference>
<reference evidence="9 10" key="1">
    <citation type="submission" date="2011-01" db="EMBL/GenBank/DDBJ databases">
        <authorList>
            <person name="Muzny D."/>
            <person name="Qin X."/>
            <person name="Deng J."/>
            <person name="Jiang H."/>
            <person name="Liu Y."/>
            <person name="Qu J."/>
            <person name="Song X.-Z."/>
            <person name="Zhang L."/>
            <person name="Thornton R."/>
            <person name="Coyle M."/>
            <person name="Francisco L."/>
            <person name="Jackson L."/>
            <person name="Javaid M."/>
            <person name="Korchina V."/>
            <person name="Kovar C."/>
            <person name="Mata R."/>
            <person name="Mathew T."/>
            <person name="Ngo R."/>
            <person name="Nguyen L."/>
            <person name="Nguyen N."/>
            <person name="Okwuonu G."/>
            <person name="Ongeri F."/>
            <person name="Pham C."/>
            <person name="Simmons D."/>
            <person name="Wilczek-Boney K."/>
            <person name="Hale W."/>
            <person name="Jakkamsetti A."/>
            <person name="Pham P."/>
            <person name="Ruth R."/>
            <person name="San Lucas F."/>
            <person name="Warren J."/>
            <person name="Zhang J."/>
            <person name="Zhao Z."/>
            <person name="Zhou C."/>
            <person name="Zhu D."/>
            <person name="Lee S."/>
            <person name="Bess C."/>
            <person name="Blankenburg K."/>
            <person name="Forbes L."/>
            <person name="Fu Q."/>
            <person name="Gubbala S."/>
            <person name="Hirani K."/>
            <person name="Jayaseelan J.C."/>
            <person name="Lara F."/>
            <person name="Munidasa M."/>
            <person name="Palculict T."/>
            <person name="Patil S."/>
            <person name="Pu L.-L."/>
            <person name="Saada N."/>
            <person name="Tang L."/>
            <person name="Weissenberger G."/>
            <person name="Zhu Y."/>
            <person name="Hemphill L."/>
            <person name="Shang Y."/>
            <person name="Youmans B."/>
            <person name="Ayvaz T."/>
            <person name="Ross M."/>
            <person name="Santibanez J."/>
            <person name="Aqrawi P."/>
            <person name="Gross S."/>
            <person name="Joshi V."/>
            <person name="Fowler G."/>
            <person name="Nazareth L."/>
            <person name="Reid J."/>
            <person name="Worley K."/>
            <person name="Petrosino J."/>
            <person name="Highlander S."/>
            <person name="Gibbs R."/>
        </authorList>
    </citation>
    <scope>NUCLEOTIDE SEQUENCE [LARGE SCALE GENOMIC DNA]</scope>
    <source>
        <strain evidence="9 10">ATCC 33394</strain>
    </source>
</reference>
<dbReference type="GO" id="GO:0004838">
    <property type="term" value="F:L-tyrosine-2-oxoglutarate transaminase activity"/>
    <property type="evidence" value="ECO:0007669"/>
    <property type="project" value="TreeGrafter"/>
</dbReference>
<dbReference type="GO" id="GO:0042802">
    <property type="term" value="F:identical protein binding"/>
    <property type="evidence" value="ECO:0007669"/>
    <property type="project" value="TreeGrafter"/>
</dbReference>
<evidence type="ECO:0000256" key="1">
    <source>
        <dbReference type="ARBA" id="ARBA00001933"/>
    </source>
</evidence>
<keyword evidence="7" id="KW-0663">Pyridoxal phosphate</keyword>
<evidence type="ECO:0000256" key="5">
    <source>
        <dbReference type="ARBA" id="ARBA00022576"/>
    </source>
</evidence>
<dbReference type="GO" id="GO:0033585">
    <property type="term" value="P:L-phenylalanine biosynthetic process from chorismate via phenylpyruvate"/>
    <property type="evidence" value="ECO:0007669"/>
    <property type="project" value="TreeGrafter"/>
</dbReference>
<dbReference type="HOGENOM" id="CLU_032440_1_2_4"/>
<evidence type="ECO:0000313" key="9">
    <source>
        <dbReference type="EMBL" id="EGC17157.1"/>
    </source>
</evidence>
<name>F0EZX8_9NEIS</name>
<evidence type="ECO:0000256" key="3">
    <source>
        <dbReference type="ARBA" id="ARBA00011738"/>
    </source>
</evidence>
<keyword evidence="10" id="KW-1185">Reference proteome</keyword>
<dbReference type="Proteomes" id="UP000004088">
    <property type="component" value="Unassembled WGS sequence"/>
</dbReference>
<dbReference type="AlphaFoldDB" id="F0EZX8"/>
<dbReference type="Gene3D" id="3.40.640.10">
    <property type="entry name" value="Type I PLP-dependent aspartate aminotransferase-like (Major domain)"/>
    <property type="match status" value="1"/>
</dbReference>
<dbReference type="FunFam" id="3.40.640.10:FF:000066">
    <property type="entry name" value="Aspartate aminotransferase"/>
    <property type="match status" value="1"/>
</dbReference>
<evidence type="ECO:0000256" key="6">
    <source>
        <dbReference type="ARBA" id="ARBA00022679"/>
    </source>
</evidence>
<organism evidence="9 10">
    <name type="scientific">Kingella denitrificans ATCC 33394</name>
    <dbReference type="NCBI Taxonomy" id="888741"/>
    <lineage>
        <taxon>Bacteria</taxon>
        <taxon>Pseudomonadati</taxon>
        <taxon>Pseudomonadota</taxon>
        <taxon>Betaproteobacteria</taxon>
        <taxon>Neisseriales</taxon>
        <taxon>Neisseriaceae</taxon>
        <taxon>Kingella</taxon>
    </lineage>
</organism>
<dbReference type="FunFam" id="3.90.1150.10:FF:000001">
    <property type="entry name" value="Aspartate aminotransferase"/>
    <property type="match status" value="1"/>
</dbReference>
<dbReference type="PANTHER" id="PTHR11879">
    <property type="entry name" value="ASPARTATE AMINOTRANSFERASE"/>
    <property type="match status" value="1"/>
</dbReference>
<dbReference type="InterPro" id="IPR015424">
    <property type="entry name" value="PyrdxlP-dep_Trfase"/>
</dbReference>
<proteinExistence type="inferred from homology"/>
<dbReference type="InterPro" id="IPR000796">
    <property type="entry name" value="Asp_trans"/>
</dbReference>
<feature type="domain" description="Aminotransferase class I/classII large" evidence="8">
    <location>
        <begin position="62"/>
        <end position="425"/>
    </location>
</feature>
<evidence type="ECO:0000256" key="2">
    <source>
        <dbReference type="ARBA" id="ARBA00007441"/>
    </source>
</evidence>
<evidence type="ECO:0000256" key="4">
    <source>
        <dbReference type="ARBA" id="ARBA00021531"/>
    </source>
</evidence>
<comment type="subunit">
    <text evidence="3">Homodimer.</text>
</comment>
<dbReference type="InterPro" id="IPR004839">
    <property type="entry name" value="Aminotransferase_I/II_large"/>
</dbReference>
<dbReference type="NCBIfam" id="NF006719">
    <property type="entry name" value="PRK09257.1"/>
    <property type="match status" value="1"/>
</dbReference>
<dbReference type="EMBL" id="AEWV01000022">
    <property type="protein sequence ID" value="EGC17157.1"/>
    <property type="molecule type" value="Genomic_DNA"/>
</dbReference>